<proteinExistence type="predicted"/>
<evidence type="ECO:0000256" key="1">
    <source>
        <dbReference type="SAM" id="MobiDB-lite"/>
    </source>
</evidence>
<evidence type="ECO:0000313" key="2">
    <source>
        <dbReference type="EMBL" id="KAK8177569.1"/>
    </source>
</evidence>
<organism evidence="2 3">
    <name type="scientific">Phyllosticta citrichinensis</name>
    <dbReference type="NCBI Taxonomy" id="1130410"/>
    <lineage>
        <taxon>Eukaryota</taxon>
        <taxon>Fungi</taxon>
        <taxon>Dikarya</taxon>
        <taxon>Ascomycota</taxon>
        <taxon>Pezizomycotina</taxon>
        <taxon>Dothideomycetes</taxon>
        <taxon>Dothideomycetes incertae sedis</taxon>
        <taxon>Botryosphaeriales</taxon>
        <taxon>Phyllostictaceae</taxon>
        <taxon>Phyllosticta</taxon>
    </lineage>
</organism>
<sequence length="244" mass="25932">MTEVQQAHARDVQEIKNSIVALGLSLQEAPRSSPSAFAETCNQSSSTSGNKSAPSTFAQSGNQSSSTFSTTGNKSVSSTFANSGNRSTPSTFEEAGTNSSSSFGEAGNKSSSTFAEVGKKEPELSLKPAPKRKAIEVIYLSDNDDQPSLVNSRNQDLMYGTARRRTQSRKVMEAASKFALPFAAPTFKNPSTLVGTGATTAPRVPENTAQRLSLMIRPSSVYPVSHIPSSYSLLLLIRIRASPT</sequence>
<name>A0ABR1Y777_9PEZI</name>
<gene>
    <name evidence="2" type="ORF">IWX90DRAFT_21864</name>
</gene>
<feature type="region of interest" description="Disordered" evidence="1">
    <location>
        <begin position="27"/>
        <end position="128"/>
    </location>
</feature>
<reference evidence="2 3" key="1">
    <citation type="journal article" date="2022" name="G3 (Bethesda)">
        <title>Enemy or ally: a genomic approach to elucidate the lifestyle of Phyllosticta citrichinaensis.</title>
        <authorList>
            <person name="Buijs V.A."/>
            <person name="Groenewald J.Z."/>
            <person name="Haridas S."/>
            <person name="LaButti K.M."/>
            <person name="Lipzen A."/>
            <person name="Martin F.M."/>
            <person name="Barry K."/>
            <person name="Grigoriev I.V."/>
            <person name="Crous P.W."/>
            <person name="Seidl M.F."/>
        </authorList>
    </citation>
    <scope>NUCLEOTIDE SEQUENCE [LARGE SCALE GENOMIC DNA]</scope>
    <source>
        <strain evidence="2 3">CBS 129764</strain>
    </source>
</reference>
<evidence type="ECO:0000313" key="3">
    <source>
        <dbReference type="Proteomes" id="UP001456524"/>
    </source>
</evidence>
<keyword evidence="3" id="KW-1185">Reference proteome</keyword>
<feature type="compositionally biased region" description="Polar residues" evidence="1">
    <location>
        <begin position="30"/>
        <end position="114"/>
    </location>
</feature>
<accession>A0ABR1Y777</accession>
<dbReference type="Proteomes" id="UP001456524">
    <property type="component" value="Unassembled WGS sequence"/>
</dbReference>
<protein>
    <submittedName>
        <fullName evidence="2">Uncharacterized protein</fullName>
    </submittedName>
</protein>
<comment type="caution">
    <text evidence="2">The sequence shown here is derived from an EMBL/GenBank/DDBJ whole genome shotgun (WGS) entry which is preliminary data.</text>
</comment>
<dbReference type="EMBL" id="JBBWUH010000001">
    <property type="protein sequence ID" value="KAK8177569.1"/>
    <property type="molecule type" value="Genomic_DNA"/>
</dbReference>